<geneLocation type="plasmid" evidence="3">
    <name>pf1</name>
</geneLocation>
<dbReference type="Proteomes" id="UP000515377">
    <property type="component" value="Plasmid unnamed3"/>
</dbReference>
<dbReference type="RefSeq" id="WP_017503146.1">
    <property type="nucleotide sequence ID" value="NZ_CP033227.1"/>
</dbReference>
<dbReference type="Proteomes" id="UP000280708">
    <property type="component" value="Plasmid pF1"/>
</dbReference>
<name>A0A3G2UN50_SPHYA</name>
<gene>
    <name evidence="1" type="ORF">EBF16_00300</name>
    <name evidence="2" type="ORF">H3V42_33640</name>
</gene>
<dbReference type="EMBL" id="CP060127">
    <property type="protein sequence ID" value="QNG49767.1"/>
    <property type="molecule type" value="Genomic_DNA"/>
</dbReference>
<evidence type="ECO:0000313" key="2">
    <source>
        <dbReference type="EMBL" id="QNG49767.1"/>
    </source>
</evidence>
<evidence type="ECO:0000313" key="3">
    <source>
        <dbReference type="Proteomes" id="UP000280708"/>
    </source>
</evidence>
<protein>
    <recommendedName>
        <fullName evidence="5">Phasin family protein</fullName>
    </recommendedName>
</protein>
<geneLocation type="plasmid" evidence="2 4">
    <name>unnamed3</name>
</geneLocation>
<keyword evidence="1" id="KW-0614">Plasmid</keyword>
<evidence type="ECO:0000313" key="1">
    <source>
        <dbReference type="EMBL" id="AYO75492.1"/>
    </source>
</evidence>
<dbReference type="AlphaFoldDB" id="A0A3G2UN50"/>
<organism evidence="1 3">
    <name type="scientific">Sphingobium yanoikuyae</name>
    <name type="common">Sphingomonas yanoikuyae</name>
    <dbReference type="NCBI Taxonomy" id="13690"/>
    <lineage>
        <taxon>Bacteria</taxon>
        <taxon>Pseudomonadati</taxon>
        <taxon>Pseudomonadota</taxon>
        <taxon>Alphaproteobacteria</taxon>
        <taxon>Sphingomonadales</taxon>
        <taxon>Sphingomonadaceae</taxon>
        <taxon>Sphingobium</taxon>
    </lineage>
</organism>
<dbReference type="EMBL" id="CP033227">
    <property type="protein sequence ID" value="AYO75492.1"/>
    <property type="molecule type" value="Genomic_DNA"/>
</dbReference>
<proteinExistence type="predicted"/>
<reference evidence="2 4" key="2">
    <citation type="submission" date="2020-07" db="EMBL/GenBank/DDBJ databases">
        <title>Whole genome sequence of Sphingobium yanoikuyae A3.</title>
        <authorList>
            <person name="Han S.-S."/>
        </authorList>
    </citation>
    <scope>NUCLEOTIDE SEQUENCE [LARGE SCALE GENOMIC DNA]</scope>
    <source>
        <strain evidence="2 4">A3</strain>
        <plasmid evidence="2 4">unnamed3</plasmid>
    </source>
</reference>
<accession>A0A3G2UN50</accession>
<geneLocation type="plasmid" evidence="1">
    <name>pF1</name>
</geneLocation>
<sequence>MTYPFEQMLALAQANGRLFVRLTEISRAGWERELQIGRGFMVPIGDQSRDTPSGQAPDASREAVAGLVQDLAEVRTVALAGMKDAALEWQKACAEVLASCTTLLTASCREQPAAGGGDDSPA</sequence>
<evidence type="ECO:0008006" key="5">
    <source>
        <dbReference type="Google" id="ProtNLM"/>
    </source>
</evidence>
<reference evidence="1 3" key="1">
    <citation type="submission" date="2018-10" db="EMBL/GenBank/DDBJ databases">
        <title>Characterization and genome analysis of a novel bacterium Sphingobium yanoikuyae SJTF8 capable of degrading PAHs.</title>
        <authorList>
            <person name="Yin C."/>
            <person name="Xiong W."/>
            <person name="Liang R."/>
        </authorList>
    </citation>
    <scope>NUCLEOTIDE SEQUENCE [LARGE SCALE GENOMIC DNA]</scope>
    <source>
        <strain evidence="1 3">SJTF8</strain>
        <plasmid evidence="3">pf1</plasmid>
        <plasmid evidence="1">pF1</plasmid>
    </source>
</reference>
<evidence type="ECO:0000313" key="4">
    <source>
        <dbReference type="Proteomes" id="UP000515377"/>
    </source>
</evidence>